<sequence>MQMGDIFSLLVRTVHFAFFLSSRINKVENFHSIMYPNGPRNSRRR</sequence>
<evidence type="ECO:0000313" key="1">
    <source>
        <dbReference type="EMBL" id="MBX05081.1"/>
    </source>
</evidence>
<protein>
    <submittedName>
        <fullName evidence="1">Uncharacterized protein</fullName>
    </submittedName>
</protein>
<name>A0A2P2KH91_RHIMU</name>
<proteinExistence type="predicted"/>
<reference evidence="1" key="1">
    <citation type="submission" date="2018-02" db="EMBL/GenBank/DDBJ databases">
        <title>Rhizophora mucronata_Transcriptome.</title>
        <authorList>
            <person name="Meera S.P."/>
            <person name="Sreeshan A."/>
            <person name="Augustine A."/>
        </authorList>
    </citation>
    <scope>NUCLEOTIDE SEQUENCE</scope>
    <source>
        <tissue evidence="1">Leaf</tissue>
    </source>
</reference>
<dbReference type="AlphaFoldDB" id="A0A2P2KH91"/>
<accession>A0A2P2KH91</accession>
<organism evidence="1">
    <name type="scientific">Rhizophora mucronata</name>
    <name type="common">Asiatic mangrove</name>
    <dbReference type="NCBI Taxonomy" id="61149"/>
    <lineage>
        <taxon>Eukaryota</taxon>
        <taxon>Viridiplantae</taxon>
        <taxon>Streptophyta</taxon>
        <taxon>Embryophyta</taxon>
        <taxon>Tracheophyta</taxon>
        <taxon>Spermatophyta</taxon>
        <taxon>Magnoliopsida</taxon>
        <taxon>eudicotyledons</taxon>
        <taxon>Gunneridae</taxon>
        <taxon>Pentapetalae</taxon>
        <taxon>rosids</taxon>
        <taxon>fabids</taxon>
        <taxon>Malpighiales</taxon>
        <taxon>Rhizophoraceae</taxon>
        <taxon>Rhizophora</taxon>
    </lineage>
</organism>
<dbReference type="EMBL" id="GGEC01024597">
    <property type="protein sequence ID" value="MBX05081.1"/>
    <property type="molecule type" value="Transcribed_RNA"/>
</dbReference>